<organism evidence="2 3">
    <name type="scientific">Parendozoicomonas callyspongiae</name>
    <dbReference type="NCBI Taxonomy" id="2942213"/>
    <lineage>
        <taxon>Bacteria</taxon>
        <taxon>Pseudomonadati</taxon>
        <taxon>Pseudomonadota</taxon>
        <taxon>Gammaproteobacteria</taxon>
        <taxon>Oceanospirillales</taxon>
        <taxon>Endozoicomonadaceae</taxon>
        <taxon>Parendozoicomonas</taxon>
    </lineage>
</organism>
<dbReference type="Pfam" id="PF13511">
    <property type="entry name" value="DUF4124"/>
    <property type="match status" value="1"/>
</dbReference>
<gene>
    <name evidence="2" type="ORF">M3P05_04585</name>
</gene>
<dbReference type="EMBL" id="JAMFLX010000004">
    <property type="protein sequence ID" value="MCL6269221.1"/>
    <property type="molecule type" value="Genomic_DNA"/>
</dbReference>
<proteinExistence type="predicted"/>
<dbReference type="Gene3D" id="2.60.40.10">
    <property type="entry name" value="Immunoglobulins"/>
    <property type="match status" value="1"/>
</dbReference>
<evidence type="ECO:0000313" key="3">
    <source>
        <dbReference type="Proteomes" id="UP001203338"/>
    </source>
</evidence>
<reference evidence="2 3" key="1">
    <citation type="submission" date="2022-05" db="EMBL/GenBank/DDBJ databases">
        <authorList>
            <person name="Park J.-S."/>
        </authorList>
    </citation>
    <scope>NUCLEOTIDE SEQUENCE [LARGE SCALE GENOMIC DNA]</scope>
    <source>
        <strain evidence="2 3">2012CJ34-2</strain>
    </source>
</reference>
<keyword evidence="3" id="KW-1185">Reference proteome</keyword>
<feature type="domain" description="DUF4124" evidence="1">
    <location>
        <begin position="18"/>
        <end position="63"/>
    </location>
</feature>
<protein>
    <submittedName>
        <fullName evidence="2">DUF4124 domain-containing protein</fullName>
    </submittedName>
</protein>
<evidence type="ECO:0000313" key="2">
    <source>
        <dbReference type="EMBL" id="MCL6269221.1"/>
    </source>
</evidence>
<dbReference type="InterPro" id="IPR025392">
    <property type="entry name" value="DUF4124"/>
</dbReference>
<accession>A0ABT0PDC3</accession>
<dbReference type="Proteomes" id="UP001203338">
    <property type="component" value="Unassembled WGS sequence"/>
</dbReference>
<comment type="caution">
    <text evidence="2">The sequence shown here is derived from an EMBL/GenBank/DDBJ whole genome shotgun (WGS) entry which is preliminary data.</text>
</comment>
<dbReference type="RefSeq" id="WP_249698178.1">
    <property type="nucleotide sequence ID" value="NZ_JAMFLX010000004.1"/>
</dbReference>
<evidence type="ECO:0000259" key="1">
    <source>
        <dbReference type="Pfam" id="PF13511"/>
    </source>
</evidence>
<sequence length="179" mass="19752">MSGLIRLLTAGISILLVTFAVNAEVYKVIDENGNVTYTNKKAETKSNTAPVELGPIQTIPAPKITPSKTKPRTKAETFYKSIEITYPLEQETYQNPESIAVTLKSTPPLGPGHRYRLSINGKTFNEGKTPQFVMDYPDRGSYTIKAEILNAKGKSLISSSPRTIFVHRSRVNAPKPQSK</sequence>
<name>A0ABT0PDC3_9GAMM</name>
<dbReference type="InterPro" id="IPR013783">
    <property type="entry name" value="Ig-like_fold"/>
</dbReference>